<accession>A0A2S3UK93</accession>
<keyword evidence="3" id="KW-1185">Reference proteome</keyword>
<sequence length="682" mass="76112">MLNPAIGLNGSHITINIIDGFSLQGAKNTGYSVRNRKSCGLLSYLALNRNHRETRERLVGLLWSDRPEKQARASLRQSLKQLRQFFEELHYEGFDTGHVNVTLDPHTVSTDLSRVVDLLGRNVVSEPLLQLSNLPERILYGFETLDQSFAAWLHVVRQNWNTVIVTELRRIIGDVHLPGETVQAAAEALLRIDPTHEEAHRSTIRFHANNGNTAAALKQYNELWDILDRDYDMEPELETQTLIADIKAGTFTPAAVLSPVVTTTVQGSTASEPAVATEAWYPTIRVFPFLAGGIDPHDAMAGLVEGFRQDLIASMVRFRDWIVLDHAQQVPDETGNDWTLSDRNKGYSISGTHYQDGDDVHLLMTLKNLQTNRYVWSERLRLSHDNWFAAQREFIKRMSASMSIYLTAQHLSQQIASHALPKDAYRPWLSAYRMIWSWDPQKRAEAEEIFKGIIERFPDFAPAYSGLASICNTEQVIYPGFSASPERLKTANHLSRTAVALDPLDVRSHIALAWSNGMIGQHDQAANHHRLVYDLNPNNPTTLFSCACGLAMCGDLDAARDIAGQAMSLISSVNPVQWAYLTSTRFVCGDYRGCVKAADSCGEALPMVPGFKAAALGLIGAEAEAVDAGERYFTFIRDRWQGEAPCTRESAAQWFLQHCPVKNNATRARMREGLAKAGLPTS</sequence>
<protein>
    <submittedName>
        <fullName evidence="2">DNA-binding SARP family transcriptional activator</fullName>
    </submittedName>
</protein>
<dbReference type="SUPFAM" id="SSF48452">
    <property type="entry name" value="TPR-like"/>
    <property type="match status" value="2"/>
</dbReference>
<gene>
    <name evidence="2" type="ORF">CLV41_11910</name>
</gene>
<dbReference type="InterPro" id="IPR051677">
    <property type="entry name" value="AfsR-DnrI-RedD_regulator"/>
</dbReference>
<dbReference type="Pfam" id="PF03704">
    <property type="entry name" value="BTAD"/>
    <property type="match status" value="1"/>
</dbReference>
<dbReference type="PANTHER" id="PTHR35807">
    <property type="entry name" value="TRANSCRIPTIONAL REGULATOR REDD-RELATED"/>
    <property type="match status" value="1"/>
</dbReference>
<name>A0A2S3UK93_9HYPH</name>
<dbReference type="OrthoDB" id="7888886at2"/>
<dbReference type="InterPro" id="IPR011990">
    <property type="entry name" value="TPR-like_helical_dom_sf"/>
</dbReference>
<dbReference type="EMBL" id="PPCN01000019">
    <property type="protein sequence ID" value="POF27929.1"/>
    <property type="molecule type" value="Genomic_DNA"/>
</dbReference>
<dbReference type="RefSeq" id="WP_103225396.1">
    <property type="nucleotide sequence ID" value="NZ_PPCN01000019.1"/>
</dbReference>
<dbReference type="SUPFAM" id="SSF46894">
    <property type="entry name" value="C-terminal effector domain of the bipartite response regulators"/>
    <property type="match status" value="1"/>
</dbReference>
<keyword evidence="2" id="KW-0238">DNA-binding</keyword>
<proteinExistence type="predicted"/>
<evidence type="ECO:0000259" key="1">
    <source>
        <dbReference type="SMART" id="SM01043"/>
    </source>
</evidence>
<dbReference type="AlphaFoldDB" id="A0A2S3UK93"/>
<comment type="caution">
    <text evidence="2">The sequence shown here is derived from an EMBL/GenBank/DDBJ whole genome shotgun (WGS) entry which is preliminary data.</text>
</comment>
<dbReference type="InterPro" id="IPR036388">
    <property type="entry name" value="WH-like_DNA-bd_sf"/>
</dbReference>
<organism evidence="2 3">
    <name type="scientific">Roseibium marinum</name>
    <dbReference type="NCBI Taxonomy" id="281252"/>
    <lineage>
        <taxon>Bacteria</taxon>
        <taxon>Pseudomonadati</taxon>
        <taxon>Pseudomonadota</taxon>
        <taxon>Alphaproteobacteria</taxon>
        <taxon>Hyphomicrobiales</taxon>
        <taxon>Stappiaceae</taxon>
        <taxon>Roseibium</taxon>
    </lineage>
</organism>
<dbReference type="GO" id="GO:0003677">
    <property type="term" value="F:DNA binding"/>
    <property type="evidence" value="ECO:0007669"/>
    <property type="project" value="UniProtKB-KW"/>
</dbReference>
<dbReference type="Proteomes" id="UP000236959">
    <property type="component" value="Unassembled WGS sequence"/>
</dbReference>
<dbReference type="GO" id="GO:0006355">
    <property type="term" value="P:regulation of DNA-templated transcription"/>
    <property type="evidence" value="ECO:0007669"/>
    <property type="project" value="InterPro"/>
</dbReference>
<evidence type="ECO:0000313" key="2">
    <source>
        <dbReference type="EMBL" id="POF27929.1"/>
    </source>
</evidence>
<reference evidence="2 3" key="1">
    <citation type="submission" date="2018-01" db="EMBL/GenBank/DDBJ databases">
        <title>Genomic Encyclopedia of Archaeal and Bacterial Type Strains, Phase II (KMG-II): from individual species to whole genera.</title>
        <authorList>
            <person name="Goeker M."/>
        </authorList>
    </citation>
    <scope>NUCLEOTIDE SEQUENCE [LARGE SCALE GENOMIC DNA]</scope>
    <source>
        <strain evidence="2 3">DSM 17023</strain>
    </source>
</reference>
<dbReference type="InterPro" id="IPR005158">
    <property type="entry name" value="BTAD"/>
</dbReference>
<dbReference type="Gene3D" id="1.10.10.10">
    <property type="entry name" value="Winged helix-like DNA-binding domain superfamily/Winged helix DNA-binding domain"/>
    <property type="match status" value="1"/>
</dbReference>
<dbReference type="InterPro" id="IPR016032">
    <property type="entry name" value="Sig_transdc_resp-reg_C-effctor"/>
</dbReference>
<feature type="domain" description="Bacterial transcriptional activator" evidence="1">
    <location>
        <begin position="110"/>
        <end position="247"/>
    </location>
</feature>
<dbReference type="SMART" id="SM01043">
    <property type="entry name" value="BTAD"/>
    <property type="match status" value="1"/>
</dbReference>
<dbReference type="Gene3D" id="1.25.40.10">
    <property type="entry name" value="Tetratricopeptide repeat domain"/>
    <property type="match status" value="2"/>
</dbReference>
<evidence type="ECO:0000313" key="3">
    <source>
        <dbReference type="Proteomes" id="UP000236959"/>
    </source>
</evidence>